<comment type="caution">
    <text evidence="1">The sequence shown here is derived from an EMBL/GenBank/DDBJ whole genome shotgun (WGS) entry which is preliminary data.</text>
</comment>
<reference evidence="1 2" key="1">
    <citation type="journal article" date="2020" name="ISME J.">
        <title>Comparative genomics reveals insights into cyanobacterial evolution and habitat adaptation.</title>
        <authorList>
            <person name="Chen M.Y."/>
            <person name="Teng W.K."/>
            <person name="Zhao L."/>
            <person name="Hu C.X."/>
            <person name="Zhou Y.K."/>
            <person name="Han B.P."/>
            <person name="Song L.R."/>
            <person name="Shu W.S."/>
        </authorList>
    </citation>
    <scope>NUCLEOTIDE SEQUENCE [LARGE SCALE GENOMIC DNA]</scope>
    <source>
        <strain evidence="1 2">FACHB-288</strain>
    </source>
</reference>
<dbReference type="RefSeq" id="WP_190551794.1">
    <property type="nucleotide sequence ID" value="NZ_CAWPNO010000004.1"/>
</dbReference>
<protein>
    <submittedName>
        <fullName evidence="1">Sensor histidine kinase</fullName>
    </submittedName>
</protein>
<gene>
    <name evidence="1" type="ORF">H6G24_35275</name>
</gene>
<proteinExistence type="predicted"/>
<accession>A0ABR8APQ2</accession>
<dbReference type="SUPFAM" id="SSF55874">
    <property type="entry name" value="ATPase domain of HSP90 chaperone/DNA topoisomerase II/histidine kinase"/>
    <property type="match status" value="1"/>
</dbReference>
<dbReference type="Proteomes" id="UP000658514">
    <property type="component" value="Unassembled WGS sequence"/>
</dbReference>
<organism evidence="1 2">
    <name type="scientific">Calothrix parietina FACHB-288</name>
    <dbReference type="NCBI Taxonomy" id="2692896"/>
    <lineage>
        <taxon>Bacteria</taxon>
        <taxon>Bacillati</taxon>
        <taxon>Cyanobacteriota</taxon>
        <taxon>Cyanophyceae</taxon>
        <taxon>Nostocales</taxon>
        <taxon>Calotrichaceae</taxon>
        <taxon>Calothrix</taxon>
    </lineage>
</organism>
<dbReference type="Gene3D" id="3.30.565.10">
    <property type="entry name" value="Histidine kinase-like ATPase, C-terminal domain"/>
    <property type="match status" value="1"/>
</dbReference>
<evidence type="ECO:0000313" key="1">
    <source>
        <dbReference type="EMBL" id="MBD2200651.1"/>
    </source>
</evidence>
<keyword evidence="1" id="KW-0808">Transferase</keyword>
<dbReference type="GO" id="GO:0016301">
    <property type="term" value="F:kinase activity"/>
    <property type="evidence" value="ECO:0007669"/>
    <property type="project" value="UniProtKB-KW"/>
</dbReference>
<evidence type="ECO:0000313" key="2">
    <source>
        <dbReference type="Proteomes" id="UP000658514"/>
    </source>
</evidence>
<dbReference type="InterPro" id="IPR036890">
    <property type="entry name" value="HATPase_C_sf"/>
</dbReference>
<sequence>MSVPTTGIGLARLAAGIARLLVELHKGTIEASSDGIGQGATFTVKLRC</sequence>
<dbReference type="EMBL" id="JACJQH010000101">
    <property type="protein sequence ID" value="MBD2200651.1"/>
    <property type="molecule type" value="Genomic_DNA"/>
</dbReference>
<keyword evidence="1" id="KW-0418">Kinase</keyword>
<name>A0ABR8APQ2_9CYAN</name>
<keyword evidence="2" id="KW-1185">Reference proteome</keyword>